<dbReference type="InterPro" id="IPR025293">
    <property type="entry name" value="YfiR/HmsC-like"/>
</dbReference>
<evidence type="ECO:0000313" key="3">
    <source>
        <dbReference type="Proteomes" id="UP000676246"/>
    </source>
</evidence>
<accession>A0A940YBM0</accession>
<dbReference type="RefSeq" id="WP_210860586.1">
    <property type="nucleotide sequence ID" value="NZ_JAGQDF010000005.1"/>
</dbReference>
<evidence type="ECO:0000313" key="2">
    <source>
        <dbReference type="EMBL" id="MBQ0932181.1"/>
    </source>
</evidence>
<proteinExistence type="predicted"/>
<dbReference type="EMBL" id="JAGQDD010000014">
    <property type="protein sequence ID" value="MBQ0932181.1"/>
    <property type="molecule type" value="Genomic_DNA"/>
</dbReference>
<name>A0A940YBM0_9BURK</name>
<dbReference type="Pfam" id="PF13689">
    <property type="entry name" value="DUF4154"/>
    <property type="match status" value="1"/>
</dbReference>
<sequence length="168" mass="18215">MRWLLCMAGLGWALCPAGAAPPSPVDEWPLKAAIAYNLLLFTQWPDEDRWPAGAPLVWCVDPGSPWWPALQGLQERPVRHARVAVRAVSRSADTAACQVVQLDAGLRPASRQGAQLLIADGRDATGPWAVRLAVHGDRVVFDIDLTGLRAGGLQISSKALRLAREVRE</sequence>
<reference evidence="2 3" key="1">
    <citation type="submission" date="2021-04" db="EMBL/GenBank/DDBJ databases">
        <title>The genome sequence of Ideonella sp. 3Y2.</title>
        <authorList>
            <person name="Liu Y."/>
        </authorList>
    </citation>
    <scope>NUCLEOTIDE SEQUENCE [LARGE SCALE GENOMIC DNA]</scope>
    <source>
        <strain evidence="2 3">3Y2</strain>
    </source>
</reference>
<keyword evidence="3" id="KW-1185">Reference proteome</keyword>
<comment type="caution">
    <text evidence="2">The sequence shown here is derived from an EMBL/GenBank/DDBJ whole genome shotgun (WGS) entry which is preliminary data.</text>
</comment>
<organism evidence="2 3">
    <name type="scientific">Ideonella alba</name>
    <dbReference type="NCBI Taxonomy" id="2824118"/>
    <lineage>
        <taxon>Bacteria</taxon>
        <taxon>Pseudomonadati</taxon>
        <taxon>Pseudomonadota</taxon>
        <taxon>Betaproteobacteria</taxon>
        <taxon>Burkholderiales</taxon>
        <taxon>Sphaerotilaceae</taxon>
        <taxon>Ideonella</taxon>
    </lineage>
</organism>
<feature type="chain" id="PRO_5036852433" evidence="1">
    <location>
        <begin position="20"/>
        <end position="168"/>
    </location>
</feature>
<gene>
    <name evidence="2" type="ORF">KAK03_17005</name>
</gene>
<protein>
    <submittedName>
        <fullName evidence="2">YfiR family protein</fullName>
    </submittedName>
</protein>
<dbReference type="Proteomes" id="UP000676246">
    <property type="component" value="Unassembled WGS sequence"/>
</dbReference>
<dbReference type="AlphaFoldDB" id="A0A940YBM0"/>
<feature type="signal peptide" evidence="1">
    <location>
        <begin position="1"/>
        <end position="19"/>
    </location>
</feature>
<evidence type="ECO:0000256" key="1">
    <source>
        <dbReference type="SAM" id="SignalP"/>
    </source>
</evidence>
<keyword evidence="1" id="KW-0732">Signal</keyword>